<sequence>MDAGELGILLGLLLPNRGTLPGDRLRAAGGKPEGKPACGCVPDAVCLSGLVACLDGFVDAAFGTPNVELMSGDVAGGEEEEVEVAAGNVGLLAAIGDDELGSGGGVCEISGGGLDTVDICADLFKNIVTLATFDRK</sequence>
<name>A0A0C3B9R7_SERVB</name>
<accession>A0A0C3B9R7</accession>
<evidence type="ECO:0000313" key="2">
    <source>
        <dbReference type="Proteomes" id="UP000054097"/>
    </source>
</evidence>
<dbReference type="Proteomes" id="UP000054097">
    <property type="component" value="Unassembled WGS sequence"/>
</dbReference>
<protein>
    <submittedName>
        <fullName evidence="1">Uncharacterized protein</fullName>
    </submittedName>
</protein>
<dbReference type="EMBL" id="KN824294">
    <property type="protein sequence ID" value="KIM28176.1"/>
    <property type="molecule type" value="Genomic_DNA"/>
</dbReference>
<organism evidence="1 2">
    <name type="scientific">Serendipita vermifera MAFF 305830</name>
    <dbReference type="NCBI Taxonomy" id="933852"/>
    <lineage>
        <taxon>Eukaryota</taxon>
        <taxon>Fungi</taxon>
        <taxon>Dikarya</taxon>
        <taxon>Basidiomycota</taxon>
        <taxon>Agaricomycotina</taxon>
        <taxon>Agaricomycetes</taxon>
        <taxon>Sebacinales</taxon>
        <taxon>Serendipitaceae</taxon>
        <taxon>Serendipita</taxon>
    </lineage>
</organism>
<reference evidence="2" key="2">
    <citation type="submission" date="2015-01" db="EMBL/GenBank/DDBJ databases">
        <title>Evolutionary Origins and Diversification of the Mycorrhizal Mutualists.</title>
        <authorList>
            <consortium name="DOE Joint Genome Institute"/>
            <consortium name="Mycorrhizal Genomics Consortium"/>
            <person name="Kohler A."/>
            <person name="Kuo A."/>
            <person name="Nagy L.G."/>
            <person name="Floudas D."/>
            <person name="Copeland A."/>
            <person name="Barry K.W."/>
            <person name="Cichocki N."/>
            <person name="Veneault-Fourrey C."/>
            <person name="LaButti K."/>
            <person name="Lindquist E.A."/>
            <person name="Lipzen A."/>
            <person name="Lundell T."/>
            <person name="Morin E."/>
            <person name="Murat C."/>
            <person name="Riley R."/>
            <person name="Ohm R."/>
            <person name="Sun H."/>
            <person name="Tunlid A."/>
            <person name="Henrissat B."/>
            <person name="Grigoriev I.V."/>
            <person name="Hibbett D.S."/>
            <person name="Martin F."/>
        </authorList>
    </citation>
    <scope>NUCLEOTIDE SEQUENCE [LARGE SCALE GENOMIC DNA]</scope>
    <source>
        <strain evidence="2">MAFF 305830</strain>
    </source>
</reference>
<dbReference type="HOGENOM" id="CLU_1876699_0_0_1"/>
<keyword evidence="2" id="KW-1185">Reference proteome</keyword>
<dbReference type="AlphaFoldDB" id="A0A0C3B9R7"/>
<gene>
    <name evidence="1" type="ORF">M408DRAFT_8865</name>
</gene>
<proteinExistence type="predicted"/>
<evidence type="ECO:0000313" key="1">
    <source>
        <dbReference type="EMBL" id="KIM28176.1"/>
    </source>
</evidence>
<reference evidence="1 2" key="1">
    <citation type="submission" date="2014-04" db="EMBL/GenBank/DDBJ databases">
        <authorList>
            <consortium name="DOE Joint Genome Institute"/>
            <person name="Kuo A."/>
            <person name="Zuccaro A."/>
            <person name="Kohler A."/>
            <person name="Nagy L.G."/>
            <person name="Floudas D."/>
            <person name="Copeland A."/>
            <person name="Barry K.W."/>
            <person name="Cichocki N."/>
            <person name="Veneault-Fourrey C."/>
            <person name="LaButti K."/>
            <person name="Lindquist E.A."/>
            <person name="Lipzen A."/>
            <person name="Lundell T."/>
            <person name="Morin E."/>
            <person name="Murat C."/>
            <person name="Sun H."/>
            <person name="Tunlid A."/>
            <person name="Henrissat B."/>
            <person name="Grigoriev I.V."/>
            <person name="Hibbett D.S."/>
            <person name="Martin F."/>
            <person name="Nordberg H.P."/>
            <person name="Cantor M.N."/>
            <person name="Hua S.X."/>
        </authorList>
    </citation>
    <scope>NUCLEOTIDE SEQUENCE [LARGE SCALE GENOMIC DNA]</scope>
    <source>
        <strain evidence="1 2">MAFF 305830</strain>
    </source>
</reference>